<reference evidence="4" key="1">
    <citation type="journal article" date="2017" name="Biotechnol. Biofuels">
        <title>Evaluation of environmental bacterial communities as a factor affecting the growth of duckweed Lemna minor.</title>
        <authorList>
            <person name="Ishizawa H."/>
            <person name="Kuroda M."/>
            <person name="Morikawa M."/>
            <person name="Ike M."/>
        </authorList>
    </citation>
    <scope>NUCLEOTIDE SEQUENCE [LARGE SCALE GENOMIC DNA]</scope>
    <source>
        <strain evidence="4">H3</strain>
    </source>
</reference>
<proteinExistence type="predicted"/>
<dbReference type="OrthoDB" id="5293495at2"/>
<dbReference type="InterPro" id="IPR050855">
    <property type="entry name" value="NDM-1-like"/>
</dbReference>
<dbReference type="RefSeq" id="WP_089085722.1">
    <property type="nucleotide sequence ID" value="NZ_AP018823.1"/>
</dbReference>
<dbReference type="Proteomes" id="UP000198290">
    <property type="component" value="Chromosome"/>
</dbReference>
<dbReference type="SMART" id="SM00849">
    <property type="entry name" value="Lactamase_B"/>
    <property type="match status" value="1"/>
</dbReference>
<feature type="chain" id="PRO_5018141842" evidence="1">
    <location>
        <begin position="22"/>
        <end position="292"/>
    </location>
</feature>
<dbReference type="CDD" id="cd07739">
    <property type="entry name" value="metallo-hydrolase-like_MBL-fold"/>
    <property type="match status" value="1"/>
</dbReference>
<feature type="signal peptide" evidence="1">
    <location>
        <begin position="1"/>
        <end position="21"/>
    </location>
</feature>
<reference evidence="3 4" key="2">
    <citation type="journal article" date="2017" name="Genome Announc.">
        <title>Draft genome sequence of Aquitalea magnusonii strain H3, a plant growth-promoting bacterium of duckweed Lemna minor.</title>
        <authorList>
            <person name="Ishizawa H."/>
            <person name="Kuroda M."/>
            <person name="Ike M."/>
        </authorList>
    </citation>
    <scope>NUCLEOTIDE SEQUENCE [LARGE SCALE GENOMIC DNA]</scope>
    <source>
        <strain evidence="3 4">H3</strain>
    </source>
</reference>
<evidence type="ECO:0000313" key="3">
    <source>
        <dbReference type="EMBL" id="BBF86529.1"/>
    </source>
</evidence>
<keyword evidence="1" id="KW-0732">Signal</keyword>
<dbReference type="EMBL" id="AP018823">
    <property type="protein sequence ID" value="BBF86529.1"/>
    <property type="molecule type" value="Genomic_DNA"/>
</dbReference>
<evidence type="ECO:0000256" key="1">
    <source>
        <dbReference type="SAM" id="SignalP"/>
    </source>
</evidence>
<sequence length="292" mass="31396">MSRISGVVLSLSLAFSLFGSAAEAAEALKLSVYHADENSFNVTSVLVSGEKDAVLIDSGFTRADAYRIAAQILDSGKNLKAIYISQADPDYYFGATVLKQVFPQAELLAAAPTLARIKANVAGKVAFWGPKMGSNAPQSAVTMPHELKGSQLLLEGQAIEVRGTSGVLAHRGYVWIPSIRAIVGNVGVVSGLHVWTADTPSKQERQAWVKQLNEMEALQPAQVIPGHMASNAPTGVASIRFTRDYLQQFEQNLAQAANAQELIQRMQRAFPQAGEAMSLEIGAKVNKGEMKW</sequence>
<dbReference type="AlphaFoldDB" id="A0A3G9GIM1"/>
<evidence type="ECO:0000313" key="4">
    <source>
        <dbReference type="Proteomes" id="UP000198290"/>
    </source>
</evidence>
<dbReference type="KEGG" id="amah:DLM_2928"/>
<dbReference type="PANTHER" id="PTHR42951:SF14">
    <property type="entry name" value="METALLO-BETA-LACTAMASE SUPERFAMILY PROTEIN"/>
    <property type="match status" value="1"/>
</dbReference>
<feature type="domain" description="Metallo-beta-lactamase" evidence="2">
    <location>
        <begin position="41"/>
        <end position="227"/>
    </location>
</feature>
<keyword evidence="4" id="KW-1185">Reference proteome</keyword>
<dbReference type="SUPFAM" id="SSF56281">
    <property type="entry name" value="Metallo-hydrolase/oxidoreductase"/>
    <property type="match status" value="1"/>
</dbReference>
<dbReference type="PANTHER" id="PTHR42951">
    <property type="entry name" value="METALLO-BETA-LACTAMASE DOMAIN-CONTAINING"/>
    <property type="match status" value="1"/>
</dbReference>
<gene>
    <name evidence="3" type="ORF">DLM_2928</name>
</gene>
<dbReference type="STRING" id="332411.VI06_14015"/>
<dbReference type="InterPro" id="IPR001279">
    <property type="entry name" value="Metallo-B-lactamas"/>
</dbReference>
<name>A0A3G9GIM1_9NEIS</name>
<protein>
    <submittedName>
        <fullName evidence="3">Metallo-beta-lactamase superfamily protein PA0057</fullName>
    </submittedName>
</protein>
<evidence type="ECO:0000259" key="2">
    <source>
        <dbReference type="SMART" id="SM00849"/>
    </source>
</evidence>
<dbReference type="InterPro" id="IPR036866">
    <property type="entry name" value="RibonucZ/Hydroxyglut_hydro"/>
</dbReference>
<accession>A0A3G9GIM1</accession>
<dbReference type="Gene3D" id="3.60.15.10">
    <property type="entry name" value="Ribonuclease Z/Hydroxyacylglutathione hydrolase-like"/>
    <property type="match status" value="1"/>
</dbReference>
<organism evidence="3 4">
    <name type="scientific">Aquitalea magnusonii</name>
    <dbReference type="NCBI Taxonomy" id="332411"/>
    <lineage>
        <taxon>Bacteria</taxon>
        <taxon>Pseudomonadati</taxon>
        <taxon>Pseudomonadota</taxon>
        <taxon>Betaproteobacteria</taxon>
        <taxon>Neisseriales</taxon>
        <taxon>Chromobacteriaceae</taxon>
        <taxon>Aquitalea</taxon>
    </lineage>
</organism>
<dbReference type="Pfam" id="PF00753">
    <property type="entry name" value="Lactamase_B"/>
    <property type="match status" value="1"/>
</dbReference>
<reference evidence="4" key="3">
    <citation type="journal article" date="2017" name="Plant Physiol. Biochem.">
        <title>Differential oxidative and antioxidative response of duckweed Lemna minor toward plant growth promoting/inhibiting bacteria.</title>
        <authorList>
            <person name="Ishizawa H."/>
            <person name="Kuroda M."/>
            <person name="Morikawa M."/>
            <person name="Ike M."/>
        </authorList>
    </citation>
    <scope>NUCLEOTIDE SEQUENCE [LARGE SCALE GENOMIC DNA]</scope>
    <source>
        <strain evidence="4">H3</strain>
    </source>
</reference>